<name>A0A0P6Z1I5_9CHLR</name>
<accession>A0A0P6Z1I5</accession>
<comment type="caution">
    <text evidence="1">The sequence shown here is derived from an EMBL/GenBank/DDBJ whole genome shotgun (WGS) entry which is preliminary data.</text>
</comment>
<organism evidence="1 2">
    <name type="scientific">Herpetosiphon geysericola</name>
    <dbReference type="NCBI Taxonomy" id="70996"/>
    <lineage>
        <taxon>Bacteria</taxon>
        <taxon>Bacillati</taxon>
        <taxon>Chloroflexota</taxon>
        <taxon>Chloroflexia</taxon>
        <taxon>Herpetosiphonales</taxon>
        <taxon>Herpetosiphonaceae</taxon>
        <taxon>Herpetosiphon</taxon>
    </lineage>
</organism>
<dbReference type="OrthoDB" id="9829709at2"/>
<dbReference type="AlphaFoldDB" id="A0A0P6Z1I5"/>
<dbReference type="EMBL" id="LGKP01000008">
    <property type="protein sequence ID" value="KPL90901.1"/>
    <property type="molecule type" value="Genomic_DNA"/>
</dbReference>
<dbReference type="Proteomes" id="UP000050277">
    <property type="component" value="Unassembled WGS sequence"/>
</dbReference>
<evidence type="ECO:0000313" key="1">
    <source>
        <dbReference type="EMBL" id="KPL90901.1"/>
    </source>
</evidence>
<protein>
    <submittedName>
        <fullName evidence="1">Uncharacterized protein</fullName>
    </submittedName>
</protein>
<keyword evidence="2" id="KW-1185">Reference proteome</keyword>
<sequence length="113" mass="12804">MVVLITESNELRQRFIDRFEVLAMPLMVTTPRMINACFQQFVPERIFVDASICTPGLIRWLDQCDDAEIILIANSRGSIRHAPRGAIMYIHPSLEPEDIVPLLPLRQDANSAA</sequence>
<dbReference type="RefSeq" id="WP_012189196.1">
    <property type="nucleotide sequence ID" value="NZ_LGKP01000008.1"/>
</dbReference>
<reference evidence="1 2" key="1">
    <citation type="submission" date="2015-07" db="EMBL/GenBank/DDBJ databases">
        <title>Whole genome sequence of Herpetosiphon geysericola DSM 7119.</title>
        <authorList>
            <person name="Hemp J."/>
            <person name="Ward L.M."/>
            <person name="Pace L.A."/>
            <person name="Fischer W.W."/>
        </authorList>
    </citation>
    <scope>NUCLEOTIDE SEQUENCE [LARGE SCALE GENOMIC DNA]</scope>
    <source>
        <strain evidence="1 2">DSM 7119</strain>
    </source>
</reference>
<proteinExistence type="predicted"/>
<gene>
    <name evidence="1" type="ORF">SE18_03730</name>
</gene>
<evidence type="ECO:0000313" key="2">
    <source>
        <dbReference type="Proteomes" id="UP000050277"/>
    </source>
</evidence>